<dbReference type="AlphaFoldDB" id="A0A9Q1EVG6"/>
<protein>
    <submittedName>
        <fullName evidence="2">Uncharacterized protein</fullName>
    </submittedName>
</protein>
<organism evidence="2 3">
    <name type="scientific">Synaphobranchus kaupii</name>
    <name type="common">Kaup's arrowtooth eel</name>
    <dbReference type="NCBI Taxonomy" id="118154"/>
    <lineage>
        <taxon>Eukaryota</taxon>
        <taxon>Metazoa</taxon>
        <taxon>Chordata</taxon>
        <taxon>Craniata</taxon>
        <taxon>Vertebrata</taxon>
        <taxon>Euteleostomi</taxon>
        <taxon>Actinopterygii</taxon>
        <taxon>Neopterygii</taxon>
        <taxon>Teleostei</taxon>
        <taxon>Anguilliformes</taxon>
        <taxon>Synaphobranchidae</taxon>
        <taxon>Synaphobranchus</taxon>
    </lineage>
</organism>
<feature type="region of interest" description="Disordered" evidence="1">
    <location>
        <begin position="67"/>
        <end position="90"/>
    </location>
</feature>
<reference evidence="2" key="1">
    <citation type="journal article" date="2023" name="Science">
        <title>Genome structures resolve the early diversification of teleost fishes.</title>
        <authorList>
            <person name="Parey E."/>
            <person name="Louis A."/>
            <person name="Montfort J."/>
            <person name="Bouchez O."/>
            <person name="Roques C."/>
            <person name="Iampietro C."/>
            <person name="Lluch J."/>
            <person name="Castinel A."/>
            <person name="Donnadieu C."/>
            <person name="Desvignes T."/>
            <person name="Floi Bucao C."/>
            <person name="Jouanno E."/>
            <person name="Wen M."/>
            <person name="Mejri S."/>
            <person name="Dirks R."/>
            <person name="Jansen H."/>
            <person name="Henkel C."/>
            <person name="Chen W.J."/>
            <person name="Zahm M."/>
            <person name="Cabau C."/>
            <person name="Klopp C."/>
            <person name="Thompson A.W."/>
            <person name="Robinson-Rechavi M."/>
            <person name="Braasch I."/>
            <person name="Lecointre G."/>
            <person name="Bobe J."/>
            <person name="Postlethwait J.H."/>
            <person name="Berthelot C."/>
            <person name="Roest Crollius H."/>
            <person name="Guiguen Y."/>
        </authorList>
    </citation>
    <scope>NUCLEOTIDE SEQUENCE</scope>
    <source>
        <strain evidence="2">WJC10195</strain>
    </source>
</reference>
<dbReference type="Proteomes" id="UP001152622">
    <property type="component" value="Chromosome 12"/>
</dbReference>
<comment type="caution">
    <text evidence="2">The sequence shown here is derived from an EMBL/GenBank/DDBJ whole genome shotgun (WGS) entry which is preliminary data.</text>
</comment>
<proteinExistence type="predicted"/>
<name>A0A9Q1EVG6_SYNKA</name>
<sequence length="153" mass="16243">MADARGVICGPPAAHEEIMPSSGFGVGGEVYAAVEKRCSWVPLLRSCRCGEARSCSVLVSWDVPQQFSSQVPSSKHRSDSTVGDSELAPRSHIIPRSLSLRSPLRHGAHVSGEPGRRKGVLAGADDRFPASVPFVTEMNLADEPLQGHSDAGQ</sequence>
<evidence type="ECO:0000256" key="1">
    <source>
        <dbReference type="SAM" id="MobiDB-lite"/>
    </source>
</evidence>
<evidence type="ECO:0000313" key="2">
    <source>
        <dbReference type="EMBL" id="KAJ8345798.1"/>
    </source>
</evidence>
<evidence type="ECO:0000313" key="3">
    <source>
        <dbReference type="Proteomes" id="UP001152622"/>
    </source>
</evidence>
<feature type="region of interest" description="Disordered" evidence="1">
    <location>
        <begin position="104"/>
        <end position="123"/>
    </location>
</feature>
<keyword evidence="3" id="KW-1185">Reference proteome</keyword>
<accession>A0A9Q1EVG6</accession>
<gene>
    <name evidence="2" type="ORF">SKAU_G00299910</name>
</gene>
<dbReference type="EMBL" id="JAINUF010000012">
    <property type="protein sequence ID" value="KAJ8345798.1"/>
    <property type="molecule type" value="Genomic_DNA"/>
</dbReference>